<name>A0A164UB67_DAUCS</name>
<dbReference type="PANTHER" id="PTHR10015">
    <property type="entry name" value="HEAT SHOCK TRANSCRIPTION FACTOR"/>
    <property type="match status" value="1"/>
</dbReference>
<feature type="region of interest" description="Disordered" evidence="1">
    <location>
        <begin position="33"/>
        <end position="72"/>
    </location>
</feature>
<dbReference type="PANTHER" id="PTHR10015:SF329">
    <property type="entry name" value="HEAT STRESS TRANSCRIPTION FACTOR B-1"/>
    <property type="match status" value="1"/>
</dbReference>
<evidence type="ECO:0000256" key="1">
    <source>
        <dbReference type="SAM" id="MobiDB-lite"/>
    </source>
</evidence>
<dbReference type="Gramene" id="KZM88656">
    <property type="protein sequence ID" value="KZM88656"/>
    <property type="gene ID" value="DCAR_025731"/>
</dbReference>
<feature type="region of interest" description="Disordered" evidence="1">
    <location>
        <begin position="183"/>
        <end position="218"/>
    </location>
</feature>
<reference evidence="2" key="1">
    <citation type="journal article" date="2016" name="Nat. Genet.">
        <title>A high-quality carrot genome assembly provides new insights into carotenoid accumulation and asterid genome evolution.</title>
        <authorList>
            <person name="Iorizzo M."/>
            <person name="Ellison S."/>
            <person name="Senalik D."/>
            <person name="Zeng P."/>
            <person name="Satapoomin P."/>
            <person name="Huang J."/>
            <person name="Bowman M."/>
            <person name="Iovene M."/>
            <person name="Sanseverino W."/>
            <person name="Cavagnaro P."/>
            <person name="Yildiz M."/>
            <person name="Macko-Podgorni A."/>
            <person name="Moranska E."/>
            <person name="Grzebelus E."/>
            <person name="Grzebelus D."/>
            <person name="Ashrafi H."/>
            <person name="Zheng Z."/>
            <person name="Cheng S."/>
            <person name="Spooner D."/>
            <person name="Van Deynze A."/>
            <person name="Simon P."/>
        </authorList>
    </citation>
    <scope>NUCLEOTIDE SEQUENCE [LARGE SCALE GENOMIC DNA]</scope>
    <source>
        <tissue evidence="2">Leaf</tissue>
    </source>
</reference>
<evidence type="ECO:0008006" key="3">
    <source>
        <dbReference type="Google" id="ProtNLM"/>
    </source>
</evidence>
<dbReference type="GO" id="GO:0000978">
    <property type="term" value="F:RNA polymerase II cis-regulatory region sequence-specific DNA binding"/>
    <property type="evidence" value="ECO:0007669"/>
    <property type="project" value="TreeGrafter"/>
</dbReference>
<accession>A0A164UB67</accession>
<comment type="caution">
    <text evidence="2">The sequence shown here is derived from an EMBL/GenBank/DDBJ whole genome shotgun (WGS) entry which is preliminary data.</text>
</comment>
<sequence>MGFRKIVQEKWEFQNENFKKGGKELLPQIRRRRIESPSPTLTVNAGNSGSPAAGQITPANSGGDLVSGSTSHPSLPKNSVIIDLAMVHRYEAISQEHERLKILYEQVCSELTESRIKCDELTGILLQQREVGPEMKSQSCGSNAGAVCLGDKGKSVNDGEENDDGDFKDVKIFGVMLEQEKKKRARDEIFDSRGGGSGNKERKTGEAEAAEGIKVGTS</sequence>
<gene>
    <name evidence="2" type="ORF">DCAR_025731</name>
</gene>
<protein>
    <recommendedName>
        <fullName evidence="3">HSF-type DNA-binding domain-containing protein</fullName>
    </recommendedName>
</protein>
<evidence type="ECO:0000313" key="2">
    <source>
        <dbReference type="EMBL" id="KZM88656.1"/>
    </source>
</evidence>
<dbReference type="GO" id="GO:0005634">
    <property type="term" value="C:nucleus"/>
    <property type="evidence" value="ECO:0007669"/>
    <property type="project" value="TreeGrafter"/>
</dbReference>
<proteinExistence type="predicted"/>
<organism evidence="2">
    <name type="scientific">Daucus carota subsp. sativus</name>
    <name type="common">Carrot</name>
    <dbReference type="NCBI Taxonomy" id="79200"/>
    <lineage>
        <taxon>Eukaryota</taxon>
        <taxon>Viridiplantae</taxon>
        <taxon>Streptophyta</taxon>
        <taxon>Embryophyta</taxon>
        <taxon>Tracheophyta</taxon>
        <taxon>Spermatophyta</taxon>
        <taxon>Magnoliopsida</taxon>
        <taxon>eudicotyledons</taxon>
        <taxon>Gunneridae</taxon>
        <taxon>Pentapetalae</taxon>
        <taxon>asterids</taxon>
        <taxon>campanulids</taxon>
        <taxon>Apiales</taxon>
        <taxon>Apiaceae</taxon>
        <taxon>Apioideae</taxon>
        <taxon>Scandiceae</taxon>
        <taxon>Daucinae</taxon>
        <taxon>Daucus</taxon>
        <taxon>Daucus sect. Daucus</taxon>
    </lineage>
</organism>
<feature type="compositionally biased region" description="Polar residues" evidence="1">
    <location>
        <begin position="37"/>
        <end position="50"/>
    </location>
</feature>
<dbReference type="AlphaFoldDB" id="A0A164UB67"/>
<dbReference type="STRING" id="79200.A0A164UB67"/>
<dbReference type="EMBL" id="LNRQ01000007">
    <property type="protein sequence ID" value="KZM88656.1"/>
    <property type="molecule type" value="Genomic_DNA"/>
</dbReference>
<dbReference type="GO" id="GO:0003700">
    <property type="term" value="F:DNA-binding transcription factor activity"/>
    <property type="evidence" value="ECO:0007669"/>
    <property type="project" value="TreeGrafter"/>
</dbReference>
<dbReference type="GO" id="GO:0006357">
    <property type="term" value="P:regulation of transcription by RNA polymerase II"/>
    <property type="evidence" value="ECO:0007669"/>
    <property type="project" value="TreeGrafter"/>
</dbReference>